<keyword evidence="1" id="KW-0812">Transmembrane</keyword>
<feature type="transmembrane region" description="Helical" evidence="1">
    <location>
        <begin position="114"/>
        <end position="135"/>
    </location>
</feature>
<feature type="transmembrane region" description="Helical" evidence="1">
    <location>
        <begin position="60"/>
        <end position="77"/>
    </location>
</feature>
<proteinExistence type="predicted"/>
<keyword evidence="1" id="KW-0472">Membrane</keyword>
<evidence type="ECO:0000313" key="3">
    <source>
        <dbReference type="Proteomes" id="UP000675379"/>
    </source>
</evidence>
<feature type="transmembrane region" description="Helical" evidence="1">
    <location>
        <begin position="6"/>
        <end position="26"/>
    </location>
</feature>
<protein>
    <submittedName>
        <fullName evidence="2">Uncharacterized protein</fullName>
    </submittedName>
</protein>
<dbReference type="Proteomes" id="UP000675379">
    <property type="component" value="Unassembled WGS sequence"/>
</dbReference>
<keyword evidence="3" id="KW-1185">Reference proteome</keyword>
<accession>A0A941CQ73</accession>
<gene>
    <name evidence="2" type="ORF">KCG48_06905</name>
</gene>
<dbReference type="RefSeq" id="WP_211800832.1">
    <property type="nucleotide sequence ID" value="NZ_JAGSCS010000007.1"/>
</dbReference>
<feature type="transmembrane region" description="Helical" evidence="1">
    <location>
        <begin position="83"/>
        <end position="102"/>
    </location>
</feature>
<evidence type="ECO:0000256" key="1">
    <source>
        <dbReference type="SAM" id="Phobius"/>
    </source>
</evidence>
<dbReference type="EMBL" id="JAGSCS010000007">
    <property type="protein sequence ID" value="MBR0576069.1"/>
    <property type="molecule type" value="Genomic_DNA"/>
</dbReference>
<organism evidence="2 3">
    <name type="scientific">Proteiniclasticum sediminis</name>
    <dbReference type="NCBI Taxonomy" id="2804028"/>
    <lineage>
        <taxon>Bacteria</taxon>
        <taxon>Bacillati</taxon>
        <taxon>Bacillota</taxon>
        <taxon>Clostridia</taxon>
        <taxon>Eubacteriales</taxon>
        <taxon>Clostridiaceae</taxon>
        <taxon>Proteiniclasticum</taxon>
    </lineage>
</organism>
<reference evidence="2" key="1">
    <citation type="submission" date="2021-04" db="EMBL/GenBank/DDBJ databases">
        <title>Proteiniclasticum sedimins sp. nov., an obligate anaerobic bacterium isolated from anaerobic sludge.</title>
        <authorList>
            <person name="Liu J."/>
        </authorList>
    </citation>
    <scope>NUCLEOTIDE SEQUENCE</scope>
    <source>
        <strain evidence="2">BAD-10</strain>
    </source>
</reference>
<keyword evidence="1" id="KW-1133">Transmembrane helix</keyword>
<dbReference type="AlphaFoldDB" id="A0A941CQ73"/>
<name>A0A941CQ73_9CLOT</name>
<comment type="caution">
    <text evidence="2">The sequence shown here is derived from an EMBL/GenBank/DDBJ whole genome shotgun (WGS) entry which is preliminary data.</text>
</comment>
<sequence>MSKELGGFFGWLIVISYGLTLLNYGVKFINRKYGKALGKYPWFKKYFPGLMKFIIQNHRYFGMATVVGIVGHFLIQYSRWGFVISGAVPAGLMLLQGFLGAYGTYVKKKKRGPWLVVHRTLAAVLFVAVVFHLLYVKINY</sequence>
<evidence type="ECO:0000313" key="2">
    <source>
        <dbReference type="EMBL" id="MBR0576069.1"/>
    </source>
</evidence>